<dbReference type="PANTHER" id="PTHR47911:SF1">
    <property type="entry name" value="OS06G0664400 PROTEIN"/>
    <property type="match status" value="1"/>
</dbReference>
<gene>
    <name evidence="2" type="ORF">GIB67_016082</name>
</gene>
<feature type="region of interest" description="Disordered" evidence="1">
    <location>
        <begin position="1"/>
        <end position="301"/>
    </location>
</feature>
<dbReference type="PANTHER" id="PTHR47911">
    <property type="entry name" value="HYDROXYPROLINE-RICH GLYCOPROTEIN-LIKE"/>
    <property type="match status" value="1"/>
</dbReference>
<organism evidence="2 3">
    <name type="scientific">Kingdonia uniflora</name>
    <dbReference type="NCBI Taxonomy" id="39325"/>
    <lineage>
        <taxon>Eukaryota</taxon>
        <taxon>Viridiplantae</taxon>
        <taxon>Streptophyta</taxon>
        <taxon>Embryophyta</taxon>
        <taxon>Tracheophyta</taxon>
        <taxon>Spermatophyta</taxon>
        <taxon>Magnoliopsida</taxon>
        <taxon>Ranunculales</taxon>
        <taxon>Circaeasteraceae</taxon>
        <taxon>Kingdonia</taxon>
    </lineage>
</organism>
<dbReference type="OrthoDB" id="1932806at2759"/>
<name>A0A7J7L1X2_9MAGN</name>
<feature type="compositionally biased region" description="Basic and acidic residues" evidence="1">
    <location>
        <begin position="213"/>
        <end position="226"/>
    </location>
</feature>
<keyword evidence="3" id="KW-1185">Reference proteome</keyword>
<feature type="compositionally biased region" description="Polar residues" evidence="1">
    <location>
        <begin position="55"/>
        <end position="70"/>
    </location>
</feature>
<evidence type="ECO:0000313" key="2">
    <source>
        <dbReference type="EMBL" id="KAF6136626.1"/>
    </source>
</evidence>
<dbReference type="AlphaFoldDB" id="A0A7J7L1X2"/>
<feature type="compositionally biased region" description="Basic and acidic residues" evidence="1">
    <location>
        <begin position="263"/>
        <end position="275"/>
    </location>
</feature>
<comment type="caution">
    <text evidence="2">The sequence shown here is derived from an EMBL/GenBank/DDBJ whole genome shotgun (WGS) entry which is preliminary data.</text>
</comment>
<dbReference type="Proteomes" id="UP000541444">
    <property type="component" value="Unassembled WGS sequence"/>
</dbReference>
<accession>A0A7J7L1X2</accession>
<protein>
    <submittedName>
        <fullName evidence="2">Uncharacterized protein</fullName>
    </submittedName>
</protein>
<feature type="compositionally biased region" description="Polar residues" evidence="1">
    <location>
        <begin position="9"/>
        <end position="30"/>
    </location>
</feature>
<feature type="compositionally biased region" description="Basic and acidic residues" evidence="1">
    <location>
        <begin position="135"/>
        <end position="153"/>
    </location>
</feature>
<evidence type="ECO:0000313" key="3">
    <source>
        <dbReference type="Proteomes" id="UP000541444"/>
    </source>
</evidence>
<reference evidence="2 3" key="1">
    <citation type="journal article" date="2020" name="IScience">
        <title>Genome Sequencing of the Endangered Kingdonia uniflora (Circaeasteraceae, Ranunculales) Reveals Potential Mechanisms of Evolutionary Specialization.</title>
        <authorList>
            <person name="Sun Y."/>
            <person name="Deng T."/>
            <person name="Zhang A."/>
            <person name="Moore M.J."/>
            <person name="Landis J.B."/>
            <person name="Lin N."/>
            <person name="Zhang H."/>
            <person name="Zhang X."/>
            <person name="Huang J."/>
            <person name="Zhang X."/>
            <person name="Sun H."/>
            <person name="Wang H."/>
        </authorList>
    </citation>
    <scope>NUCLEOTIDE SEQUENCE [LARGE SCALE GENOMIC DNA]</scope>
    <source>
        <strain evidence="2">TB1705</strain>
        <tissue evidence="2">Leaf</tissue>
    </source>
</reference>
<sequence>MRGCLGRLASSSSSHITKQTPICSSAFSTFSSGSGRGRGRGRGPSSSGPPDIPQFSAQTPGKPNIDNANGENPKESFIPSGSGHGRGKPAYTSPPIIPSLSSRVPPGTTSIGRGQTNSSRLESPSIQPKAPISLNREDSVKSTEKTQFRRNAEQEDAPQKSQLSRNVEQKDAPLSQKTRFSRSAKEEGVVPSSIMPGLDVAGRGKPIKNLGTAEERKMPDKEENRHIRPPRPIRGGRVGGLGPQQQQQRQQQRSSPEGGGRTEGGRGRGGYREGGGRSGGGRGRAGFQNRNQENLTDRSILGDNADGERLAKRIGVENMDRLTEAFDDIIRRVLPSPDDEKISEALHLNNMIEYEPEYSMGELDMNPDIDEKPPISLRDAFEKAKPFFLNYVGIQSQEEWEEIMEEMMGKAPKIKELMHKYSGPDRVTAKEQERELDKLAENLHANTHSSVKKFTDRALLSLKVS</sequence>
<evidence type="ECO:0000256" key="1">
    <source>
        <dbReference type="SAM" id="MobiDB-lite"/>
    </source>
</evidence>
<feature type="compositionally biased region" description="Low complexity" evidence="1">
    <location>
        <begin position="243"/>
        <end position="256"/>
    </location>
</feature>
<feature type="compositionally biased region" description="Polar residues" evidence="1">
    <location>
        <begin position="99"/>
        <end position="126"/>
    </location>
</feature>
<dbReference type="EMBL" id="JACGCM010002686">
    <property type="protein sequence ID" value="KAF6136626.1"/>
    <property type="molecule type" value="Genomic_DNA"/>
</dbReference>
<proteinExistence type="predicted"/>